<gene>
    <name evidence="2" type="ORF">QJS10_CPA07g00938</name>
</gene>
<evidence type="ECO:0000259" key="1">
    <source>
        <dbReference type="PROSITE" id="PS52045"/>
    </source>
</evidence>
<comment type="caution">
    <text evidence="2">The sequence shown here is derived from an EMBL/GenBank/DDBJ whole genome shotgun (WGS) entry which is preliminary data.</text>
</comment>
<dbReference type="Proteomes" id="UP001180020">
    <property type="component" value="Unassembled WGS sequence"/>
</dbReference>
<dbReference type="AlphaFoldDB" id="A0AAV9EHS1"/>
<proteinExistence type="predicted"/>
<dbReference type="EMBL" id="JAUJYO010000007">
    <property type="protein sequence ID" value="KAK1312375.1"/>
    <property type="molecule type" value="Genomic_DNA"/>
</dbReference>
<dbReference type="PANTHER" id="PTHR31589">
    <property type="entry name" value="PROTEIN, PUTATIVE (DUF239)-RELATED-RELATED"/>
    <property type="match status" value="1"/>
</dbReference>
<keyword evidence="3" id="KW-1185">Reference proteome</keyword>
<name>A0AAV9EHS1_ACOCL</name>
<evidence type="ECO:0000313" key="2">
    <source>
        <dbReference type="EMBL" id="KAK1312375.1"/>
    </source>
</evidence>
<reference evidence="2" key="2">
    <citation type="submission" date="2023-06" db="EMBL/GenBank/DDBJ databases">
        <authorList>
            <person name="Ma L."/>
            <person name="Liu K.-W."/>
            <person name="Li Z."/>
            <person name="Hsiao Y.-Y."/>
            <person name="Qi Y."/>
            <person name="Fu T."/>
            <person name="Tang G."/>
            <person name="Zhang D."/>
            <person name="Sun W.-H."/>
            <person name="Liu D.-K."/>
            <person name="Li Y."/>
            <person name="Chen G.-Z."/>
            <person name="Liu X.-D."/>
            <person name="Liao X.-Y."/>
            <person name="Jiang Y.-T."/>
            <person name="Yu X."/>
            <person name="Hao Y."/>
            <person name="Huang J."/>
            <person name="Zhao X.-W."/>
            <person name="Ke S."/>
            <person name="Chen Y.-Y."/>
            <person name="Wu W.-L."/>
            <person name="Hsu J.-L."/>
            <person name="Lin Y.-F."/>
            <person name="Huang M.-D."/>
            <person name="Li C.-Y."/>
            <person name="Huang L."/>
            <person name="Wang Z.-W."/>
            <person name="Zhao X."/>
            <person name="Zhong W.-Y."/>
            <person name="Peng D.-H."/>
            <person name="Ahmad S."/>
            <person name="Lan S."/>
            <person name="Zhang J.-S."/>
            <person name="Tsai W.-C."/>
            <person name="Van De Peer Y."/>
            <person name="Liu Z.-J."/>
        </authorList>
    </citation>
    <scope>NUCLEOTIDE SEQUENCE</scope>
    <source>
        <strain evidence="2">CP</strain>
        <tissue evidence="2">Leaves</tissue>
    </source>
</reference>
<protein>
    <recommendedName>
        <fullName evidence="1">Neprosin PEP catalytic domain-containing protein</fullName>
    </recommendedName>
</protein>
<dbReference type="PROSITE" id="PS52045">
    <property type="entry name" value="NEPROSIN_PEP_CD"/>
    <property type="match status" value="1"/>
</dbReference>
<feature type="domain" description="Neprosin PEP catalytic" evidence="1">
    <location>
        <begin position="1"/>
        <end position="235"/>
    </location>
</feature>
<reference evidence="2" key="1">
    <citation type="journal article" date="2023" name="Nat. Commun.">
        <title>Diploid and tetraploid genomes of Acorus and the evolution of monocots.</title>
        <authorList>
            <person name="Ma L."/>
            <person name="Liu K.W."/>
            <person name="Li Z."/>
            <person name="Hsiao Y.Y."/>
            <person name="Qi Y."/>
            <person name="Fu T."/>
            <person name="Tang G.D."/>
            <person name="Zhang D."/>
            <person name="Sun W.H."/>
            <person name="Liu D.K."/>
            <person name="Li Y."/>
            <person name="Chen G.Z."/>
            <person name="Liu X.D."/>
            <person name="Liao X.Y."/>
            <person name="Jiang Y.T."/>
            <person name="Yu X."/>
            <person name="Hao Y."/>
            <person name="Huang J."/>
            <person name="Zhao X.W."/>
            <person name="Ke S."/>
            <person name="Chen Y.Y."/>
            <person name="Wu W.L."/>
            <person name="Hsu J.L."/>
            <person name="Lin Y.F."/>
            <person name="Huang M.D."/>
            <person name="Li C.Y."/>
            <person name="Huang L."/>
            <person name="Wang Z.W."/>
            <person name="Zhao X."/>
            <person name="Zhong W.Y."/>
            <person name="Peng D.H."/>
            <person name="Ahmad S."/>
            <person name="Lan S."/>
            <person name="Zhang J.S."/>
            <person name="Tsai W.C."/>
            <person name="Van de Peer Y."/>
            <person name="Liu Z.J."/>
        </authorList>
    </citation>
    <scope>NUCLEOTIDE SEQUENCE</scope>
    <source>
        <strain evidence="2">CP</strain>
    </source>
</reference>
<sequence>MANTIKYAIAWADYDKYTGGKAEINIWNPRVQAGGDFSVSQIWLMSKNIQTSIEVGWIADGYVNTGCYNLKCPGFVQVNHAIALGGTVTPISVFDGPQYKMTVSIFKDANTGNWWLQVEDDAIGYWPSSLVPGIADGAEMVQYGGEIFDVATEVGTAVAHTTTEMGSGHFPSEGERKASVFTNVQVLERTQTYKSPAMLKTSVGNPNCYDLQVKRSDNWGMYFFYGGPGRNPNCN</sequence>
<dbReference type="InterPro" id="IPR004314">
    <property type="entry name" value="Neprosin"/>
</dbReference>
<dbReference type="PANTHER" id="PTHR31589:SF110">
    <property type="entry name" value="PROTEIN, PUTATIVE (DUF239)-RELATED"/>
    <property type="match status" value="1"/>
</dbReference>
<organism evidence="2 3">
    <name type="scientific">Acorus calamus</name>
    <name type="common">Sweet flag</name>
    <dbReference type="NCBI Taxonomy" id="4465"/>
    <lineage>
        <taxon>Eukaryota</taxon>
        <taxon>Viridiplantae</taxon>
        <taxon>Streptophyta</taxon>
        <taxon>Embryophyta</taxon>
        <taxon>Tracheophyta</taxon>
        <taxon>Spermatophyta</taxon>
        <taxon>Magnoliopsida</taxon>
        <taxon>Liliopsida</taxon>
        <taxon>Acoraceae</taxon>
        <taxon>Acorus</taxon>
    </lineage>
</organism>
<dbReference type="InterPro" id="IPR053168">
    <property type="entry name" value="Glutamic_endopeptidase"/>
</dbReference>
<dbReference type="Pfam" id="PF03080">
    <property type="entry name" value="Neprosin"/>
    <property type="match status" value="1"/>
</dbReference>
<evidence type="ECO:0000313" key="3">
    <source>
        <dbReference type="Proteomes" id="UP001180020"/>
    </source>
</evidence>
<accession>A0AAV9EHS1</accession>